<proteinExistence type="predicted"/>
<dbReference type="AlphaFoldDB" id="S6A4N7"/>
<keyword evidence="3" id="KW-1185">Reference proteome</keyword>
<name>S6A4N7_THELN</name>
<dbReference type="KEGG" id="tlt:OCC_14490"/>
<dbReference type="PaxDb" id="523849-OCC_14490"/>
<organism evidence="2 3">
    <name type="scientific">Thermococcus litoralis (strain ATCC 51850 / DSM 5473 / JCM 8560 / NS-C)</name>
    <dbReference type="NCBI Taxonomy" id="523849"/>
    <lineage>
        <taxon>Archaea</taxon>
        <taxon>Methanobacteriati</taxon>
        <taxon>Methanobacteriota</taxon>
        <taxon>Thermococci</taxon>
        <taxon>Thermococcales</taxon>
        <taxon>Thermococcaceae</taxon>
        <taxon>Thermococcus</taxon>
    </lineage>
</organism>
<dbReference type="Gene3D" id="3.40.50.1100">
    <property type="match status" value="2"/>
</dbReference>
<dbReference type="SUPFAM" id="SSF53686">
    <property type="entry name" value="Tryptophan synthase beta subunit-like PLP-dependent enzymes"/>
    <property type="match status" value="1"/>
</dbReference>
<evidence type="ECO:0000313" key="2">
    <source>
        <dbReference type="EMBL" id="AGT34372.1"/>
    </source>
</evidence>
<dbReference type="InterPro" id="IPR036052">
    <property type="entry name" value="TrpB-like_PALP_sf"/>
</dbReference>
<dbReference type="HOGENOM" id="CLU_1965673_0_0_2"/>
<accession>S6A4N7</accession>
<dbReference type="EMBL" id="CP006670">
    <property type="protein sequence ID" value="AGT34372.1"/>
    <property type="molecule type" value="Genomic_DNA"/>
</dbReference>
<protein>
    <recommendedName>
        <fullName evidence="1">Tryptophan synthase beta chain-like PALP domain-containing protein</fullName>
    </recommendedName>
</protein>
<sequence>MSYDYSKVDVKRWKNREKGVWRYKELLPNVTRIISLKEGGTPLVRAKLSEELGIDVFIKDETRNPTGSFRDRLATVGVSYGLPYAGNGFIVASDGNAAASLAAYAARANKEAFVVVPKKLTRESSFR</sequence>
<gene>
    <name evidence="2" type="ORF">OCC_14490</name>
</gene>
<feature type="domain" description="Tryptophan synthase beta chain-like PALP" evidence="1">
    <location>
        <begin position="34"/>
        <end position="121"/>
    </location>
</feature>
<evidence type="ECO:0000259" key="1">
    <source>
        <dbReference type="Pfam" id="PF00291"/>
    </source>
</evidence>
<dbReference type="InterPro" id="IPR001926">
    <property type="entry name" value="TrpB-like_PALP"/>
</dbReference>
<dbReference type="STRING" id="523849.OCC_14490"/>
<dbReference type="Proteomes" id="UP000015502">
    <property type="component" value="Chromosome"/>
</dbReference>
<evidence type="ECO:0000313" key="3">
    <source>
        <dbReference type="Proteomes" id="UP000015502"/>
    </source>
</evidence>
<dbReference type="Pfam" id="PF00291">
    <property type="entry name" value="PALP"/>
    <property type="match status" value="1"/>
</dbReference>
<reference evidence="2 3" key="1">
    <citation type="journal article" date="2012" name="J. Bacteriol.">
        <title>Genome sequence of the model hyperthermophilic archaeon Thermococcus litoralis NS-C.</title>
        <authorList>
            <person name="Gardner A.F."/>
            <person name="Kumar S."/>
            <person name="Perler F.B."/>
        </authorList>
    </citation>
    <scope>NUCLEOTIDE SEQUENCE [LARGE SCALE GENOMIC DNA]</scope>
    <source>
        <strain evidence="3">ATCC 51850 / DSM 5473 / JCM 8560 / NS-C</strain>
    </source>
</reference>